<dbReference type="GO" id="GO:0003785">
    <property type="term" value="F:actin monomer binding"/>
    <property type="evidence" value="ECO:0007669"/>
    <property type="project" value="TreeGrafter"/>
</dbReference>
<evidence type="ECO:0000256" key="1">
    <source>
        <dbReference type="ARBA" id="ARBA00004245"/>
    </source>
</evidence>
<dbReference type="OrthoDB" id="10006997at2759"/>
<dbReference type="InterPro" id="IPR028458">
    <property type="entry name" value="Twinfilin"/>
</dbReference>
<dbReference type="GO" id="GO:0051016">
    <property type="term" value="P:barbed-end actin filament capping"/>
    <property type="evidence" value="ECO:0007669"/>
    <property type="project" value="TreeGrafter"/>
</dbReference>
<reference evidence="10 11" key="1">
    <citation type="journal article" date="2016" name="Mol. Biol. Evol.">
        <title>Comparative Genomics of Early-Diverging Mushroom-Forming Fungi Provides Insights into the Origins of Lignocellulose Decay Capabilities.</title>
        <authorList>
            <person name="Nagy L.G."/>
            <person name="Riley R."/>
            <person name="Tritt A."/>
            <person name="Adam C."/>
            <person name="Daum C."/>
            <person name="Floudas D."/>
            <person name="Sun H."/>
            <person name="Yadav J.S."/>
            <person name="Pangilinan J."/>
            <person name="Larsson K.H."/>
            <person name="Matsuura K."/>
            <person name="Barry K."/>
            <person name="Labutti K."/>
            <person name="Kuo R."/>
            <person name="Ohm R.A."/>
            <person name="Bhattacharya S.S."/>
            <person name="Shirouzu T."/>
            <person name="Yoshinaga Y."/>
            <person name="Martin F.M."/>
            <person name="Grigoriev I.V."/>
            <person name="Hibbett D.S."/>
        </authorList>
    </citation>
    <scope>NUCLEOTIDE SEQUENCE [LARGE SCALE GENOMIC DNA]</scope>
    <source>
        <strain evidence="10 11">HHB14362 ss-1</strain>
    </source>
</reference>
<dbReference type="STRING" id="1314782.A0A165UNY5"/>
<feature type="domain" description="ADF-H" evidence="9">
    <location>
        <begin position="6"/>
        <end position="136"/>
    </location>
</feature>
<keyword evidence="6" id="KW-0206">Cytoskeleton</keyword>
<organism evidence="10 11">
    <name type="scientific">Neolentinus lepideus HHB14362 ss-1</name>
    <dbReference type="NCBI Taxonomy" id="1314782"/>
    <lineage>
        <taxon>Eukaryota</taxon>
        <taxon>Fungi</taxon>
        <taxon>Dikarya</taxon>
        <taxon>Basidiomycota</taxon>
        <taxon>Agaricomycotina</taxon>
        <taxon>Agaricomycetes</taxon>
        <taxon>Gloeophyllales</taxon>
        <taxon>Gloeophyllaceae</taxon>
        <taxon>Neolentinus</taxon>
    </lineage>
</organism>
<dbReference type="Proteomes" id="UP000076761">
    <property type="component" value="Unassembled WGS sequence"/>
</dbReference>
<dbReference type="Gene3D" id="3.40.20.10">
    <property type="entry name" value="Severin"/>
    <property type="match status" value="2"/>
</dbReference>
<comment type="subcellular location">
    <subcellularLocation>
        <location evidence="1">Cytoplasm</location>
        <location evidence="1">Cytoskeleton</location>
    </subcellularLocation>
</comment>
<dbReference type="InParanoid" id="A0A165UNY5"/>
<evidence type="ECO:0000313" key="10">
    <source>
        <dbReference type="EMBL" id="KZT28469.1"/>
    </source>
</evidence>
<name>A0A165UNY5_9AGAM</name>
<dbReference type="GO" id="GO:0051015">
    <property type="term" value="F:actin filament binding"/>
    <property type="evidence" value="ECO:0007669"/>
    <property type="project" value="TreeGrafter"/>
</dbReference>
<dbReference type="GO" id="GO:0030042">
    <property type="term" value="P:actin filament depolymerization"/>
    <property type="evidence" value="ECO:0007669"/>
    <property type="project" value="TreeGrafter"/>
</dbReference>
<evidence type="ECO:0000313" key="11">
    <source>
        <dbReference type="Proteomes" id="UP000076761"/>
    </source>
</evidence>
<evidence type="ECO:0000256" key="6">
    <source>
        <dbReference type="ARBA" id="ARBA00023212"/>
    </source>
</evidence>
<dbReference type="SMART" id="SM00102">
    <property type="entry name" value="ADF"/>
    <property type="match status" value="2"/>
</dbReference>
<feature type="domain" description="ADF-H" evidence="9">
    <location>
        <begin position="178"/>
        <end position="306"/>
    </location>
</feature>
<dbReference type="GO" id="GO:0005737">
    <property type="term" value="C:cytoplasm"/>
    <property type="evidence" value="ECO:0007669"/>
    <property type="project" value="TreeGrafter"/>
</dbReference>
<dbReference type="SUPFAM" id="SSF55753">
    <property type="entry name" value="Actin depolymerizing proteins"/>
    <property type="match status" value="2"/>
</dbReference>
<dbReference type="CDD" id="cd11284">
    <property type="entry name" value="ADF_Twf-C_like"/>
    <property type="match status" value="1"/>
</dbReference>
<dbReference type="PROSITE" id="PS51263">
    <property type="entry name" value="ADF_H"/>
    <property type="match status" value="2"/>
</dbReference>
<dbReference type="FunCoup" id="A0A165UNY5">
    <property type="interactions" value="190"/>
</dbReference>
<evidence type="ECO:0000256" key="8">
    <source>
        <dbReference type="SAM" id="MobiDB-lite"/>
    </source>
</evidence>
<evidence type="ECO:0000256" key="7">
    <source>
        <dbReference type="ARBA" id="ARBA00038532"/>
    </source>
</evidence>
<sequence length="335" mass="36037">MSATSGIGVSQDLRDVFSAAVDSKRVRFIKVSIQNETLVHDVSYAVHGSLEEDLPILQDTLDDKTPAYVLARVDDPPTEWLAIFYVPDSAKVRDKMLYASTRNSLIKSLGSTSFTDSLFATSKFDVTPEAYQAHKRHQAAPQPMSAREKEMADIKAAEREGGVPYRGSQVRTSIVGTGVGLNWGADVEEAVKGLAEGDARRLVILTINPATETLVLRSSSEADLSQLSSALPSSEPCYAFLSLPRPTVFIYSCPSSSPVKHRMIYSSGASGVYTSAKSLIPNLAARKVETSDPGELAEAWVKAEIGLNAQEDSQPVSQGTSGGGFARPKGPGRRR</sequence>
<gene>
    <name evidence="10" type="ORF">NEOLEDRAFT_1129248</name>
</gene>
<keyword evidence="3" id="KW-0963">Cytoplasm</keyword>
<dbReference type="FunFam" id="3.40.20.10:FF:000042">
    <property type="entry name" value="Actin depolymerizing protein"/>
    <property type="match status" value="1"/>
</dbReference>
<accession>A0A165UNY5</accession>
<comment type="subunit">
    <text evidence="7">Interacts with G-actin; ADP-actin form.</text>
</comment>
<dbReference type="PANTHER" id="PTHR13759">
    <property type="entry name" value="TWINFILIN"/>
    <property type="match status" value="1"/>
</dbReference>
<evidence type="ECO:0000256" key="4">
    <source>
        <dbReference type="ARBA" id="ARBA00022737"/>
    </source>
</evidence>
<feature type="region of interest" description="Disordered" evidence="8">
    <location>
        <begin position="308"/>
        <end position="335"/>
    </location>
</feature>
<evidence type="ECO:0000256" key="2">
    <source>
        <dbReference type="ARBA" id="ARBA00009557"/>
    </source>
</evidence>
<dbReference type="CDD" id="cd11285">
    <property type="entry name" value="ADF_Twf-N_like"/>
    <property type="match status" value="1"/>
</dbReference>
<keyword evidence="11" id="KW-1185">Reference proteome</keyword>
<proteinExistence type="inferred from homology"/>
<evidence type="ECO:0000256" key="5">
    <source>
        <dbReference type="ARBA" id="ARBA00023203"/>
    </source>
</evidence>
<comment type="similarity">
    <text evidence="2">Belongs to the actin-binding proteins ADF family. Twinfilin subfamily.</text>
</comment>
<dbReference type="PANTHER" id="PTHR13759:SF1">
    <property type="entry name" value="TWINFILIN"/>
    <property type="match status" value="1"/>
</dbReference>
<dbReference type="EMBL" id="KV425557">
    <property type="protein sequence ID" value="KZT28469.1"/>
    <property type="molecule type" value="Genomic_DNA"/>
</dbReference>
<dbReference type="Pfam" id="PF00241">
    <property type="entry name" value="Cofilin_ADF"/>
    <property type="match status" value="2"/>
</dbReference>
<dbReference type="InterPro" id="IPR002108">
    <property type="entry name" value="ADF-H"/>
</dbReference>
<dbReference type="InterPro" id="IPR029006">
    <property type="entry name" value="ADF-H/Gelsolin-like_dom_sf"/>
</dbReference>
<evidence type="ECO:0000259" key="9">
    <source>
        <dbReference type="PROSITE" id="PS51263"/>
    </source>
</evidence>
<feature type="compositionally biased region" description="Polar residues" evidence="8">
    <location>
        <begin position="310"/>
        <end position="319"/>
    </location>
</feature>
<keyword evidence="4" id="KW-0677">Repeat</keyword>
<dbReference type="AlphaFoldDB" id="A0A165UNY5"/>
<evidence type="ECO:0000256" key="3">
    <source>
        <dbReference type="ARBA" id="ARBA00022490"/>
    </source>
</evidence>
<dbReference type="GO" id="GO:0005884">
    <property type="term" value="C:actin filament"/>
    <property type="evidence" value="ECO:0007669"/>
    <property type="project" value="TreeGrafter"/>
</dbReference>
<keyword evidence="5" id="KW-0009">Actin-binding</keyword>
<protein>
    <submittedName>
        <fullName evidence="10">Actin depolymerizing protein</fullName>
    </submittedName>
</protein>